<organism evidence="2 3">
    <name type="scientific">Eufriesea mexicana</name>
    <dbReference type="NCBI Taxonomy" id="516756"/>
    <lineage>
        <taxon>Eukaryota</taxon>
        <taxon>Metazoa</taxon>
        <taxon>Ecdysozoa</taxon>
        <taxon>Arthropoda</taxon>
        <taxon>Hexapoda</taxon>
        <taxon>Insecta</taxon>
        <taxon>Pterygota</taxon>
        <taxon>Neoptera</taxon>
        <taxon>Endopterygota</taxon>
        <taxon>Hymenoptera</taxon>
        <taxon>Apocrita</taxon>
        <taxon>Aculeata</taxon>
        <taxon>Apoidea</taxon>
        <taxon>Anthophila</taxon>
        <taxon>Apidae</taxon>
        <taxon>Eufriesea</taxon>
    </lineage>
</organism>
<feature type="compositionally biased region" description="Low complexity" evidence="1">
    <location>
        <begin position="590"/>
        <end position="602"/>
    </location>
</feature>
<protein>
    <submittedName>
        <fullName evidence="2">Uncharacterized protein</fullName>
    </submittedName>
</protein>
<keyword evidence="3" id="KW-1185">Reference proteome</keyword>
<dbReference type="Proteomes" id="UP000250275">
    <property type="component" value="Unassembled WGS sequence"/>
</dbReference>
<feature type="compositionally biased region" description="Basic and acidic residues" evidence="1">
    <location>
        <begin position="331"/>
        <end position="370"/>
    </location>
</feature>
<feature type="region of interest" description="Disordered" evidence="1">
    <location>
        <begin position="186"/>
        <end position="242"/>
    </location>
</feature>
<dbReference type="OrthoDB" id="7701127at2759"/>
<feature type="region of interest" description="Disordered" evidence="1">
    <location>
        <begin position="581"/>
        <end position="602"/>
    </location>
</feature>
<evidence type="ECO:0000313" key="2">
    <source>
        <dbReference type="EMBL" id="OAD59344.1"/>
    </source>
</evidence>
<dbReference type="EMBL" id="KQ760706">
    <property type="protein sequence ID" value="OAD59344.1"/>
    <property type="molecule type" value="Genomic_DNA"/>
</dbReference>
<feature type="compositionally biased region" description="Basic residues" evidence="1">
    <location>
        <begin position="380"/>
        <end position="390"/>
    </location>
</feature>
<evidence type="ECO:0000313" key="3">
    <source>
        <dbReference type="Proteomes" id="UP000250275"/>
    </source>
</evidence>
<feature type="compositionally biased region" description="Polar residues" evidence="1">
    <location>
        <begin position="186"/>
        <end position="201"/>
    </location>
</feature>
<sequence length="908" mass="101094">MQLSELHLGTKVLSGIGSKQLNRKTLHVLGTFHRRLLTSDPSSEERVLSTNPPCHYGQLNPHSYQLTKRNQYTTHTSNRKDNFEKFLGSSSRASGKYYRVIESRAIALPPLEGSCPDPMWAGYSLEVAWDGIFPTTELRFRLGVSSARYTPMFRISSFKFSRSFEEFWEDCEKGIVGIRGGETLRGSNESQRVVETATSPATRGEENYDNLRTQCPPSSSPPCWPANSRGYPSQGSETDKEKGYVAALRATKTRTDDNARVYRFPRLRPSSAVDDQREEREDKSGRRRQGTIGEAGGPLLATTPYLTGGTYRSDSLREEWEYGGEKALQVGDEREQEVCVVGETERERQRGSEQRGQTLEEDRASRDRKPVQPNTATIRRTGKRSGRLRGRMSTCTDEADNAPLHMQEALSPPSAGVSPDLEQSLTASRPINCYYQPVLACKQRLGSARNTAAPSTSPPTPFADPNTIFQRFQVMDLENFRENSSFPLDQVQRSFELTRFGKFKLETAAKREVGLGARLLRDDEWGLGIRKKQTPRRKETQEHGPGIFRDASAFEWRCLRAIRGLNPAAGVGPGVVSEMKVQEGPVSPASSSLSNQNQNESEQQVLLATMQPVNVLDLHEPPAVHSLHPKYHHHHHRHHHHHHHHHHQQQQHIQPDPDDVQQRTTDDPDGRVTPGADAAAANSTLGVGEHKMIDLIYNDGQKTVMYTHDKEIIYENEADRVQVVEYPPPPPSPPSPSPPSAVTRAGLLPPTCVTPRHQDIVYLYFPPVLAEWSIGILRLTRQANVTRKTANPDVLSSKLQARLHPVFAGLAAELARQLAGTTGLQLAISQTILIVLEMDARSSSPAGKELQLVVAVVSLCCLRPVRTNAEIREGKEAARSASVRACTRRVQEKSHSGDMPANLEIGHA</sequence>
<name>A0A310SIN4_9HYME</name>
<reference evidence="2 3" key="1">
    <citation type="submission" date="2015-07" db="EMBL/GenBank/DDBJ databases">
        <title>The genome of Eufriesea mexicana.</title>
        <authorList>
            <person name="Pan H."/>
            <person name="Kapheim K."/>
        </authorList>
    </citation>
    <scope>NUCLEOTIDE SEQUENCE [LARGE SCALE GENOMIC DNA]</scope>
    <source>
        <strain evidence="2">0111107269</strain>
        <tissue evidence="2">Whole body</tissue>
    </source>
</reference>
<feature type="compositionally biased region" description="Basic and acidic residues" evidence="1">
    <location>
        <begin position="660"/>
        <end position="670"/>
    </location>
</feature>
<dbReference type="AlphaFoldDB" id="A0A310SIN4"/>
<feature type="compositionally biased region" description="Basic and acidic residues" evidence="1">
    <location>
        <begin position="274"/>
        <end position="284"/>
    </location>
</feature>
<feature type="region of interest" description="Disordered" evidence="1">
    <location>
        <begin position="328"/>
        <end position="394"/>
    </location>
</feature>
<accession>A0A310SIN4</accession>
<proteinExistence type="predicted"/>
<gene>
    <name evidence="2" type="ORF">WN48_08984</name>
</gene>
<evidence type="ECO:0000256" key="1">
    <source>
        <dbReference type="SAM" id="MobiDB-lite"/>
    </source>
</evidence>
<feature type="region of interest" description="Disordered" evidence="1">
    <location>
        <begin position="256"/>
        <end position="310"/>
    </location>
</feature>
<feature type="region of interest" description="Disordered" evidence="1">
    <location>
        <begin position="625"/>
        <end position="683"/>
    </location>
</feature>
<feature type="compositionally biased region" description="Basic residues" evidence="1">
    <location>
        <begin position="627"/>
        <end position="649"/>
    </location>
</feature>